<dbReference type="EMBL" id="FNLL01000002">
    <property type="protein sequence ID" value="SDT86027.1"/>
    <property type="molecule type" value="Genomic_DNA"/>
</dbReference>
<protein>
    <recommendedName>
        <fullName evidence="4">Recombinase</fullName>
    </recommendedName>
</protein>
<keyword evidence="3" id="KW-1185">Reference proteome</keyword>
<organism evidence="2 3">
    <name type="scientific">Desulfobacula phenolica</name>
    <dbReference type="NCBI Taxonomy" id="90732"/>
    <lineage>
        <taxon>Bacteria</taxon>
        <taxon>Pseudomonadati</taxon>
        <taxon>Thermodesulfobacteriota</taxon>
        <taxon>Desulfobacteria</taxon>
        <taxon>Desulfobacterales</taxon>
        <taxon>Desulfobacteraceae</taxon>
        <taxon>Desulfobacula</taxon>
    </lineage>
</organism>
<feature type="region of interest" description="Disordered" evidence="1">
    <location>
        <begin position="1"/>
        <end position="67"/>
    </location>
</feature>
<dbReference type="AlphaFoldDB" id="A0A1H2DT35"/>
<name>A0A1H2DT35_9BACT</name>
<accession>A0A1H2DT35</accession>
<proteinExistence type="predicted"/>
<evidence type="ECO:0000313" key="2">
    <source>
        <dbReference type="EMBL" id="SDT86027.1"/>
    </source>
</evidence>
<dbReference type="Proteomes" id="UP000199608">
    <property type="component" value="Unassembled WGS sequence"/>
</dbReference>
<evidence type="ECO:0000256" key="1">
    <source>
        <dbReference type="SAM" id="MobiDB-lite"/>
    </source>
</evidence>
<dbReference type="RefSeq" id="WP_092230329.1">
    <property type="nucleotide sequence ID" value="NZ_FNLL01000002.1"/>
</dbReference>
<gene>
    <name evidence="2" type="ORF">SAMN04487931_102136</name>
</gene>
<evidence type="ECO:0000313" key="3">
    <source>
        <dbReference type="Proteomes" id="UP000199608"/>
    </source>
</evidence>
<feature type="compositionally biased region" description="Polar residues" evidence="1">
    <location>
        <begin position="26"/>
        <end position="51"/>
    </location>
</feature>
<evidence type="ECO:0008006" key="4">
    <source>
        <dbReference type="Google" id="ProtNLM"/>
    </source>
</evidence>
<reference evidence="3" key="1">
    <citation type="submission" date="2016-10" db="EMBL/GenBank/DDBJ databases">
        <authorList>
            <person name="Varghese N."/>
            <person name="Submissions S."/>
        </authorList>
    </citation>
    <scope>NUCLEOTIDE SEQUENCE [LARGE SCALE GENOMIC DNA]</scope>
    <source>
        <strain evidence="3">DSM 3384</strain>
    </source>
</reference>
<sequence length="253" mass="29107">MNDFLQSLRNGQAEKPRTPKTRKNYDNSYHYTSQPRFNSHGGYQNSRNQQMKRPPIQHQPGNQIPMDETTTTSILAEAIENLSTHFETLAKNQDYLINVQERTADMLERQVIAIERIVNHLNIAPAQETEPEQESTPERTFEHHYVTSQEPKIEPEPELNIAEPVKAPVENIEPVKPVIRKRKKIVAKTAQETIPTENTLLSREAIMDIIHSMRSEGSTFDQVAGRLIELNQPTFSGRGEWHAQTIHRLCNKK</sequence>
<feature type="compositionally biased region" description="Polar residues" evidence="1">
    <location>
        <begin position="1"/>
        <end position="10"/>
    </location>
</feature>